<dbReference type="Gene3D" id="2.60.40.2840">
    <property type="match status" value="1"/>
</dbReference>
<dbReference type="GO" id="GO:0098792">
    <property type="term" value="P:xenophagy"/>
    <property type="evidence" value="ECO:0007669"/>
    <property type="project" value="TreeGrafter"/>
</dbReference>
<evidence type="ECO:0000256" key="6">
    <source>
        <dbReference type="ARBA" id="ARBA00022833"/>
    </source>
</evidence>
<evidence type="ECO:0000256" key="2">
    <source>
        <dbReference type="ARBA" id="ARBA00004556"/>
    </source>
</evidence>
<feature type="coiled-coil region" evidence="17">
    <location>
        <begin position="199"/>
        <end position="428"/>
    </location>
</feature>
<dbReference type="Ensembl" id="ENSACDT00005005593.1">
    <property type="protein sequence ID" value="ENSACDP00005004664.1"/>
    <property type="gene ID" value="ENSACDG00005003408.1"/>
</dbReference>
<dbReference type="OrthoDB" id="10015001at2759"/>
<evidence type="ECO:0000256" key="17">
    <source>
        <dbReference type="SAM" id="Coils"/>
    </source>
</evidence>
<protein>
    <recommendedName>
        <fullName evidence="14">Calcium-binding and coiled-coil domain-containing protein 2</fullName>
    </recommendedName>
    <alternativeName>
        <fullName evidence="15">Nuclear domain 10 protein NDP52</fullName>
    </alternativeName>
</protein>
<comment type="subcellular location">
    <subcellularLocation>
        <location evidence="1">Cytoplasm</location>
        <location evidence="1">Cytoskeleton</location>
    </subcellularLocation>
    <subcellularLocation>
        <location evidence="2">Cytoplasm</location>
        <location evidence="2">Perinuclear region</location>
    </subcellularLocation>
    <subcellularLocation>
        <location evidence="12">Cytoplasmic vesicle</location>
        <location evidence="12">Autophagosome membrane</location>
        <topology evidence="12">Peripheral membrane protein</topology>
    </subcellularLocation>
</comment>
<evidence type="ECO:0000256" key="7">
    <source>
        <dbReference type="ARBA" id="ARBA00023006"/>
    </source>
</evidence>
<evidence type="ECO:0000256" key="1">
    <source>
        <dbReference type="ARBA" id="ARBA00004245"/>
    </source>
</evidence>
<keyword evidence="5 16" id="KW-0863">Zinc-finger</keyword>
<keyword evidence="8 17" id="KW-0175">Coiled coil</keyword>
<reference evidence="19" key="1">
    <citation type="submission" date="2025-08" db="UniProtKB">
        <authorList>
            <consortium name="Ensembl"/>
        </authorList>
    </citation>
    <scope>IDENTIFICATION</scope>
</reference>
<dbReference type="AlphaFoldDB" id="A0A8B9DBS5"/>
<evidence type="ECO:0000256" key="13">
    <source>
        <dbReference type="ARBA" id="ARBA00037963"/>
    </source>
</evidence>
<dbReference type="Pfam" id="PF18112">
    <property type="entry name" value="Zn-C2H2_12"/>
    <property type="match status" value="1"/>
</dbReference>
<evidence type="ECO:0000256" key="11">
    <source>
        <dbReference type="ARBA" id="ARBA00023329"/>
    </source>
</evidence>
<accession>A0A8B9DBS5</accession>
<dbReference type="Pfam" id="PF17751">
    <property type="entry name" value="SKICH"/>
    <property type="match status" value="1"/>
</dbReference>
<proteinExistence type="inferred from homology"/>
<gene>
    <name evidence="19" type="primary">CALCOCO2</name>
</gene>
<evidence type="ECO:0000256" key="8">
    <source>
        <dbReference type="ARBA" id="ARBA00023054"/>
    </source>
</evidence>
<keyword evidence="6" id="KW-0862">Zinc</keyword>
<sequence>MVNRVGFMDSHAGEGLLCHIGSFRASDTVARKQGSALHSAEEKLQPAMDVRSSLVTTAGTPASMMDETSDEPPTSAVLLDNCHFSQVIFNNVEKFYVPGGDVICYYTLTHNIVPRGKDWVGIFRVGWKTTREYYTFMWAPLPGDVHGDTAVQQQIQFKAYYLPKDDEYYQFCYIDQDGVVRGASVPFQFRAETEDDILVVTTQGEVEEIELQNKNLLKENEELQATCASLQKQNMELQEELKKTQELQNGLESLRSSTEKLELELNSLKKENKHLKELDECREAELHQFKEQIQNVTSEKVRLETRLKTALDHMDQLQSQVLNYEKEMENLVRMDHDKTEQLESLKEENCQLCMTITQQKEQKKELEHRLENLKETEANLSLRLQNEQQQNRDLMKELEEQRHLFQILQAKKSESDEEKQKLREENDTHLRHLSQARDVSSFSAVSQAQAQVPAPEAGCLVFGNPYYAAEANLESRAARTDSIRKCPMCDDIFPEDIEASDYEAHVQSHLLECPFCNETFEKSNRQVFDDHIFCHGLE</sequence>
<dbReference type="GO" id="GO:0016605">
    <property type="term" value="C:PML body"/>
    <property type="evidence" value="ECO:0007669"/>
    <property type="project" value="TreeGrafter"/>
</dbReference>
<organism evidence="19 20">
    <name type="scientific">Anser cygnoides</name>
    <name type="common">Swan goose</name>
    <dbReference type="NCBI Taxonomy" id="8845"/>
    <lineage>
        <taxon>Eukaryota</taxon>
        <taxon>Metazoa</taxon>
        <taxon>Chordata</taxon>
        <taxon>Craniata</taxon>
        <taxon>Vertebrata</taxon>
        <taxon>Euteleostomi</taxon>
        <taxon>Archelosauria</taxon>
        <taxon>Archosauria</taxon>
        <taxon>Dinosauria</taxon>
        <taxon>Saurischia</taxon>
        <taxon>Theropoda</taxon>
        <taxon>Coelurosauria</taxon>
        <taxon>Aves</taxon>
        <taxon>Neognathae</taxon>
        <taxon>Galloanserae</taxon>
        <taxon>Anseriformes</taxon>
        <taxon>Anatidae</taxon>
        <taxon>Anserinae</taxon>
        <taxon>Anser</taxon>
    </lineage>
</organism>
<keyword evidence="9" id="KW-0472">Membrane</keyword>
<keyword evidence="3" id="KW-0963">Cytoplasm</keyword>
<keyword evidence="10" id="KW-0206">Cytoskeleton</keyword>
<dbReference type="Proteomes" id="UP000694521">
    <property type="component" value="Unplaced"/>
</dbReference>
<dbReference type="GO" id="GO:0048471">
    <property type="term" value="C:perinuclear region of cytoplasm"/>
    <property type="evidence" value="ECO:0007669"/>
    <property type="project" value="UniProtKB-SubCell"/>
</dbReference>
<evidence type="ECO:0000256" key="14">
    <source>
        <dbReference type="ARBA" id="ARBA00040931"/>
    </source>
</evidence>
<keyword evidence="4" id="KW-0479">Metal-binding</keyword>
<dbReference type="FunFam" id="2.60.40.2840:FF:000002">
    <property type="entry name" value="Tax1-binding protein 1 isoform 2"/>
    <property type="match status" value="1"/>
</dbReference>
<evidence type="ECO:0000256" key="4">
    <source>
        <dbReference type="ARBA" id="ARBA00022723"/>
    </source>
</evidence>
<evidence type="ECO:0000256" key="12">
    <source>
        <dbReference type="ARBA" id="ARBA00037854"/>
    </source>
</evidence>
<dbReference type="GO" id="GO:0005856">
    <property type="term" value="C:cytoskeleton"/>
    <property type="evidence" value="ECO:0007669"/>
    <property type="project" value="UniProtKB-SubCell"/>
</dbReference>
<keyword evidence="7" id="KW-0072">Autophagy</keyword>
<dbReference type="PANTHER" id="PTHR31915:SF4">
    <property type="entry name" value="CALCIUM-BINDING AND COILED-COIL DOMAIN-CONTAINING PROTEIN 2"/>
    <property type="match status" value="1"/>
</dbReference>
<evidence type="ECO:0000256" key="9">
    <source>
        <dbReference type="ARBA" id="ARBA00023136"/>
    </source>
</evidence>
<evidence type="ECO:0000256" key="5">
    <source>
        <dbReference type="ARBA" id="ARBA00022771"/>
    </source>
</evidence>
<dbReference type="InterPro" id="IPR041641">
    <property type="entry name" value="CALCOCO1/2_Zn_UBZ1"/>
</dbReference>
<reference evidence="19" key="2">
    <citation type="submission" date="2025-09" db="UniProtKB">
        <authorList>
            <consortium name="Ensembl"/>
        </authorList>
    </citation>
    <scope>IDENTIFICATION</scope>
</reference>
<evidence type="ECO:0000259" key="18">
    <source>
        <dbReference type="PROSITE" id="PS51905"/>
    </source>
</evidence>
<dbReference type="CDD" id="cd21968">
    <property type="entry name" value="Zn-C2H2_CALCOCO2"/>
    <property type="match status" value="1"/>
</dbReference>
<evidence type="ECO:0000256" key="3">
    <source>
        <dbReference type="ARBA" id="ARBA00022490"/>
    </source>
</evidence>
<dbReference type="InterPro" id="IPR051002">
    <property type="entry name" value="UBA_autophagy_assoc_protein"/>
</dbReference>
<dbReference type="CDD" id="cd21969">
    <property type="entry name" value="Zn-C2H2_TAX1BP1_rpt1"/>
    <property type="match status" value="1"/>
</dbReference>
<dbReference type="Gene3D" id="6.20.250.40">
    <property type="match status" value="1"/>
</dbReference>
<dbReference type="GO" id="GO:1901098">
    <property type="term" value="P:positive regulation of autophagosome maturation"/>
    <property type="evidence" value="ECO:0007669"/>
    <property type="project" value="TreeGrafter"/>
</dbReference>
<evidence type="ECO:0000313" key="20">
    <source>
        <dbReference type="Proteomes" id="UP000694521"/>
    </source>
</evidence>
<feature type="domain" description="UBZ1-type" evidence="18">
    <location>
        <begin position="483"/>
        <end position="509"/>
    </location>
</feature>
<dbReference type="GO" id="GO:0000421">
    <property type="term" value="C:autophagosome membrane"/>
    <property type="evidence" value="ECO:0007669"/>
    <property type="project" value="UniProtKB-SubCell"/>
</dbReference>
<name>A0A8B9DBS5_ANSCY</name>
<keyword evidence="11" id="KW-0968">Cytoplasmic vesicle</keyword>
<evidence type="ECO:0000256" key="16">
    <source>
        <dbReference type="PROSITE-ProRule" id="PRU01253"/>
    </source>
</evidence>
<evidence type="ECO:0000256" key="15">
    <source>
        <dbReference type="ARBA" id="ARBA00041519"/>
    </source>
</evidence>
<dbReference type="PROSITE" id="PS51905">
    <property type="entry name" value="ZF_UBZ1"/>
    <property type="match status" value="1"/>
</dbReference>
<dbReference type="PANTHER" id="PTHR31915">
    <property type="entry name" value="SKICH DOMAIN-CONTAINING PROTEIN"/>
    <property type="match status" value="1"/>
</dbReference>
<dbReference type="GO" id="GO:0008270">
    <property type="term" value="F:zinc ion binding"/>
    <property type="evidence" value="ECO:0007669"/>
    <property type="project" value="UniProtKB-KW"/>
</dbReference>
<evidence type="ECO:0000256" key="10">
    <source>
        <dbReference type="ARBA" id="ARBA00023212"/>
    </source>
</evidence>
<keyword evidence="20" id="KW-1185">Reference proteome</keyword>
<dbReference type="GO" id="GO:0031410">
    <property type="term" value="C:cytoplasmic vesicle"/>
    <property type="evidence" value="ECO:0007669"/>
    <property type="project" value="UniProtKB-KW"/>
</dbReference>
<evidence type="ECO:0000313" key="19">
    <source>
        <dbReference type="Ensembl" id="ENSACDP00005004664.1"/>
    </source>
</evidence>
<comment type="similarity">
    <text evidence="13">Belongs to the CALCOCO family.</text>
</comment>
<dbReference type="InterPro" id="IPR041611">
    <property type="entry name" value="SKICH"/>
</dbReference>